<feature type="compositionally biased region" description="Basic and acidic residues" evidence="3">
    <location>
        <begin position="943"/>
        <end position="957"/>
    </location>
</feature>
<feature type="compositionally biased region" description="Low complexity" evidence="3">
    <location>
        <begin position="1071"/>
        <end position="1087"/>
    </location>
</feature>
<dbReference type="PANTHER" id="PTHR22872">
    <property type="entry name" value="BTK-BINDING PROTEIN-RELATED"/>
    <property type="match status" value="1"/>
</dbReference>
<evidence type="ECO:0000259" key="4">
    <source>
        <dbReference type="PROSITE" id="PS50011"/>
    </source>
</evidence>
<name>A0A6B2KWI7_9EUKA</name>
<dbReference type="InterPro" id="IPR000719">
    <property type="entry name" value="Prot_kinase_dom"/>
</dbReference>
<feature type="compositionally biased region" description="Low complexity" evidence="3">
    <location>
        <begin position="932"/>
        <end position="942"/>
    </location>
</feature>
<dbReference type="Gene3D" id="1.10.510.10">
    <property type="entry name" value="Transferase(Phosphotransferase) domain 1"/>
    <property type="match status" value="1"/>
</dbReference>
<organism evidence="5">
    <name type="scientific">Arcella intermedia</name>
    <dbReference type="NCBI Taxonomy" id="1963864"/>
    <lineage>
        <taxon>Eukaryota</taxon>
        <taxon>Amoebozoa</taxon>
        <taxon>Tubulinea</taxon>
        <taxon>Elardia</taxon>
        <taxon>Arcellinida</taxon>
        <taxon>Sphaerothecina</taxon>
        <taxon>Arcellidae</taxon>
        <taxon>Arcella</taxon>
    </lineage>
</organism>
<feature type="compositionally biased region" description="Basic and acidic residues" evidence="3">
    <location>
        <begin position="876"/>
        <end position="922"/>
    </location>
</feature>
<dbReference type="InterPro" id="IPR011009">
    <property type="entry name" value="Kinase-like_dom_sf"/>
</dbReference>
<dbReference type="InterPro" id="IPR051625">
    <property type="entry name" value="Signaling_Regulatory_Domain"/>
</dbReference>
<dbReference type="PROSITE" id="PS50011">
    <property type="entry name" value="PROTEIN_KINASE_DOM"/>
    <property type="match status" value="1"/>
</dbReference>
<dbReference type="Gene3D" id="2.130.10.30">
    <property type="entry name" value="Regulator of chromosome condensation 1/beta-lactamase-inhibitor protein II"/>
    <property type="match status" value="2"/>
</dbReference>
<dbReference type="SMART" id="SM00220">
    <property type="entry name" value="S_TKc"/>
    <property type="match status" value="1"/>
</dbReference>
<dbReference type="InterPro" id="IPR058923">
    <property type="entry name" value="RCC1-like_dom"/>
</dbReference>
<feature type="repeat" description="RCC1" evidence="2">
    <location>
        <begin position="690"/>
        <end position="741"/>
    </location>
</feature>
<evidence type="ECO:0000256" key="1">
    <source>
        <dbReference type="ARBA" id="ARBA00022737"/>
    </source>
</evidence>
<evidence type="ECO:0000313" key="5">
    <source>
        <dbReference type="EMBL" id="NDV29007.1"/>
    </source>
</evidence>
<reference evidence="5" key="1">
    <citation type="journal article" date="2020" name="J. Eukaryot. Microbiol.">
        <title>De novo Sequencing, Assembly and Annotation of the Transcriptome for the Free-Living Testate Amoeba Arcella intermedia.</title>
        <authorList>
            <person name="Ribeiro G.M."/>
            <person name="Porfirio-Sousa A.L."/>
            <person name="Maurer-Alcala X.X."/>
            <person name="Katz L.A."/>
            <person name="Lahr D.J.G."/>
        </authorList>
    </citation>
    <scope>NUCLEOTIDE SEQUENCE</scope>
</reference>
<feature type="region of interest" description="Disordered" evidence="3">
    <location>
        <begin position="851"/>
        <end position="1351"/>
    </location>
</feature>
<dbReference type="Pfam" id="PF00415">
    <property type="entry name" value="RCC1"/>
    <property type="match status" value="1"/>
</dbReference>
<feature type="repeat" description="RCC1" evidence="2">
    <location>
        <begin position="473"/>
        <end position="523"/>
    </location>
</feature>
<feature type="compositionally biased region" description="Basic and acidic residues" evidence="3">
    <location>
        <begin position="1060"/>
        <end position="1070"/>
    </location>
</feature>
<feature type="compositionally biased region" description="Basic and acidic residues" evidence="3">
    <location>
        <begin position="247"/>
        <end position="256"/>
    </location>
</feature>
<sequence length="1523" mass="168767">MPNTNAASSTVGTPLWMAPEILRRERATPASDIWSLGITTIEMADGTPPNISTPVFRAMRQIVDLDVPSPTFLEPSSHSPALIDFVAQCLNKDPTKRPSAYQLTSHEFLIVVAFDDPKLRIKLLEDSILSRKLKMEEETPSVLETATPDPKASALEKQRTIGSKAKLEASNRNISLNSDRKLEPKKGLKQKDYVNRRANTDNNMLRIVKNQFLASKRAGMESQSHTTDSVPNTVATEEPNNFHIRRRSESIDEQTKGRKRSQTLTDYTGDTPPADLVATQQTHQSQSQTQISTKIVKGKKLSEEEGGKPKKELPNLQRRVTAITILKKEPKKEKKEPPEEKLSNWKESSSRLWSRAAKKKPDFKEKSPKSPNTLPRTPQTSRNEEVALSRLSKPLDFGPAKANDPPIENPKAEAPVDTPQSNSSSSDDKKVIVGKVGTDGVKKEPLSQSKNSSITDSGEIEIAKKDTDTTDDSCLWVFGGNQYYQLGIKNTDNHTVPTGSLLFQDGAKFVVCGSTHSLVYSGNYVYCFGENSHGQLGMGYTSSFLEPTINQAIFSNQSEVLAMACGLRQSLVLTADGKLWCFGRNTNGELGIKYVDKNNNLLTQVDTPQEIPFFNDIKIKQIACGVNSSMVLTVEGVVYVFGNNSVGQLGLGISQGENVFQPTLLNLLSDKVVVKIACKGRFAMLITDEGQLYGFGENSFGQLGLACKETQFRPRLVAAFGEKKVVDVECGLYHTMVLTDNGQLYSFGSNSYGQLGLGTTFDHDSPQLVSFFSNKKIKKLCCGLQSTIIITEDEQVFAFGNNNNGQLGLGNTHIQPTPQILSFFQDRKILSISSGADFTICITEKKKQDEKKKVLFPRSNTNKLRDESPVVPRSPELNRQDIKKPAIDSDHQDVIIERRLESERKGRKSIKDLTKSDEEIKPLKTKKKVGEKTTPTKVPPAKTSEDSKPKSELKPRPLENTSSPKKLTKLRNSESMPLIDTIEPDNEVVKKKSLKPVEPEEERKVSPQKRHLENTPKQTRKPKEALLPLQDIAESPNITPTATTILVNDTTAIDTQKFSTIKEIDGKFSDSSDYSSYSSANSSSSFSDESDEETSEENHKTKRTLDPISTSIVTFCEDSEEEPEEESKSEPEMEEEVEVVPTQDKLRGRRFGAVQGWKKRDNLSAKPEIKVEGPLKPDPKPLDVSSKAEKHHELPPKSESKTLEVPGKPEPKPLNVSSKAEGKHNDPPAKLDPKPPDAICKGEAKPQETPLKPEHKPLDVSSKGHHEPLKSDPEHPKPEPKPLDVSSKADPKPLDVSTKGEGKTELKVDGERGKALPEPKSPQIKRAARDDSSAPSPVQQRNISKSPQSTRKVIHVPMPVPTIPRTEEHYIHYGANFLLKWHGETQYDTIGKCISPPSPYPYLRCVSSKKNKQNTAKSSVFRLKLKQTGPVKLKKAPNVVAVLVGEVGRTVHAELLHNLLGNARDLMGQEVGTFRKGFLFVYDSIPLDPERRLCRVECDECGLVELLDGEKDWEPALSAVLKL</sequence>
<evidence type="ECO:0000256" key="3">
    <source>
        <dbReference type="SAM" id="MobiDB-lite"/>
    </source>
</evidence>
<dbReference type="PROSITE" id="PS50012">
    <property type="entry name" value="RCC1_3"/>
    <property type="match status" value="7"/>
</dbReference>
<accession>A0A6B2KWI7</accession>
<feature type="compositionally biased region" description="Basic and acidic residues" evidence="3">
    <location>
        <begin position="987"/>
        <end position="1014"/>
    </location>
</feature>
<dbReference type="Pfam" id="PF00069">
    <property type="entry name" value="Pkinase"/>
    <property type="match status" value="1"/>
</dbReference>
<feature type="repeat" description="RCC1" evidence="2">
    <location>
        <begin position="577"/>
        <end position="635"/>
    </location>
</feature>
<dbReference type="SUPFAM" id="SSF50985">
    <property type="entry name" value="RCC1/BLIP-II"/>
    <property type="match status" value="2"/>
</dbReference>
<feature type="compositionally biased region" description="Basic and acidic residues" evidence="3">
    <location>
        <begin position="300"/>
        <end position="313"/>
    </location>
</feature>
<dbReference type="GO" id="GO:0004672">
    <property type="term" value="F:protein kinase activity"/>
    <property type="evidence" value="ECO:0007669"/>
    <property type="project" value="InterPro"/>
</dbReference>
<dbReference type="EMBL" id="GIBP01000038">
    <property type="protein sequence ID" value="NDV29007.1"/>
    <property type="molecule type" value="Transcribed_RNA"/>
</dbReference>
<keyword evidence="1" id="KW-0677">Repeat</keyword>
<feature type="compositionally biased region" description="Polar residues" evidence="3">
    <location>
        <begin position="1036"/>
        <end position="1059"/>
    </location>
</feature>
<dbReference type="GO" id="GO:0005524">
    <property type="term" value="F:ATP binding"/>
    <property type="evidence" value="ECO:0007669"/>
    <property type="project" value="InterPro"/>
</dbReference>
<feature type="compositionally biased region" description="Basic and acidic residues" evidence="3">
    <location>
        <begin position="178"/>
        <end position="187"/>
    </location>
</feature>
<feature type="compositionally biased region" description="Polar residues" evidence="3">
    <location>
        <begin position="1333"/>
        <end position="1351"/>
    </location>
</feature>
<feature type="compositionally biased region" description="Low complexity" evidence="3">
    <location>
        <begin position="279"/>
        <end position="293"/>
    </location>
</feature>
<dbReference type="InterPro" id="IPR000408">
    <property type="entry name" value="Reg_chr_condens"/>
</dbReference>
<proteinExistence type="predicted"/>
<feature type="compositionally biased region" description="Polar residues" evidence="3">
    <location>
        <begin position="372"/>
        <end position="381"/>
    </location>
</feature>
<dbReference type="InterPro" id="IPR009091">
    <property type="entry name" value="RCC1/BLIP-II"/>
</dbReference>
<protein>
    <recommendedName>
        <fullName evidence="4">Protein kinase domain-containing protein</fullName>
    </recommendedName>
</protein>
<feature type="repeat" description="RCC1" evidence="2">
    <location>
        <begin position="636"/>
        <end position="689"/>
    </location>
</feature>
<dbReference type="PANTHER" id="PTHR22872:SF10">
    <property type="entry name" value="ULTRAVIOLET-B RECEPTOR UVR8"/>
    <property type="match status" value="1"/>
</dbReference>
<feature type="repeat" description="RCC1" evidence="2">
    <location>
        <begin position="794"/>
        <end position="845"/>
    </location>
</feature>
<evidence type="ECO:0000256" key="2">
    <source>
        <dbReference type="PROSITE-ProRule" id="PRU00235"/>
    </source>
</evidence>
<dbReference type="SUPFAM" id="SSF56112">
    <property type="entry name" value="Protein kinase-like (PK-like)"/>
    <property type="match status" value="1"/>
</dbReference>
<feature type="domain" description="Protein kinase" evidence="4">
    <location>
        <begin position="1"/>
        <end position="109"/>
    </location>
</feature>
<feature type="repeat" description="RCC1" evidence="2">
    <location>
        <begin position="523"/>
        <end position="576"/>
    </location>
</feature>
<dbReference type="PRINTS" id="PR00633">
    <property type="entry name" value="RCCNDNSATION"/>
</dbReference>
<feature type="compositionally biased region" description="Basic and acidic residues" evidence="3">
    <location>
        <begin position="1220"/>
        <end position="1317"/>
    </location>
</feature>
<feature type="compositionally biased region" description="Basic and acidic residues" evidence="3">
    <location>
        <begin position="359"/>
        <end position="368"/>
    </location>
</feature>
<feature type="compositionally biased region" description="Basic and acidic residues" evidence="3">
    <location>
        <begin position="1096"/>
        <end position="1105"/>
    </location>
</feature>
<feature type="region of interest" description="Disordered" evidence="3">
    <location>
        <begin position="158"/>
        <end position="187"/>
    </location>
</feature>
<feature type="compositionally biased region" description="Polar residues" evidence="3">
    <location>
        <begin position="221"/>
        <end position="239"/>
    </location>
</feature>
<feature type="repeat" description="RCC1" evidence="2">
    <location>
        <begin position="742"/>
        <end position="793"/>
    </location>
</feature>
<feature type="compositionally biased region" description="Basic and acidic residues" evidence="3">
    <location>
        <begin position="326"/>
        <end position="344"/>
    </location>
</feature>
<feature type="region of interest" description="Disordered" evidence="3">
    <location>
        <begin position="216"/>
        <end position="431"/>
    </location>
</feature>
<feature type="compositionally biased region" description="Basic and acidic residues" evidence="3">
    <location>
        <begin position="158"/>
        <end position="169"/>
    </location>
</feature>
<feature type="compositionally biased region" description="Basic and acidic residues" evidence="3">
    <location>
        <begin position="1158"/>
        <end position="1211"/>
    </location>
</feature>
<dbReference type="Pfam" id="PF25390">
    <property type="entry name" value="WD40_RLD"/>
    <property type="match status" value="1"/>
</dbReference>